<evidence type="ECO:0000313" key="2">
    <source>
        <dbReference type="Proteomes" id="UP000650467"/>
    </source>
</evidence>
<dbReference type="Proteomes" id="UP000650467">
    <property type="component" value="Unassembled WGS sequence"/>
</dbReference>
<sequence length="126" mass="12998">MLVDDALKMPFTVFTTSHKKTYLKWHAKLTGEGDKGQQGAAAGGGGKPLTYTVYDLPEGGVTLGLMTDEGDTLELQLAAAGAAAGACEPALLEQIRAAFEAGEDEVRVTLNADRTAVTGLVGAKSS</sequence>
<comment type="caution">
    <text evidence="1">The sequence shown here is derived from an EMBL/GenBank/DDBJ whole genome shotgun (WGS) entry which is preliminary data.</text>
</comment>
<dbReference type="OrthoDB" id="64113at2759"/>
<accession>A0A835VN35</accession>
<name>A0A835VN35_CHLIN</name>
<evidence type="ECO:0000313" key="1">
    <source>
        <dbReference type="EMBL" id="KAG2422937.1"/>
    </source>
</evidence>
<gene>
    <name evidence="1" type="ORF">HXX76_015688</name>
</gene>
<dbReference type="EMBL" id="JAEHOC010000090">
    <property type="protein sequence ID" value="KAG2422937.1"/>
    <property type="molecule type" value="Genomic_DNA"/>
</dbReference>
<keyword evidence="2" id="KW-1185">Reference proteome</keyword>
<reference evidence="1" key="1">
    <citation type="journal article" date="2020" name="bioRxiv">
        <title>Comparative genomics of Chlamydomonas.</title>
        <authorList>
            <person name="Craig R.J."/>
            <person name="Hasan A.R."/>
            <person name="Ness R.W."/>
            <person name="Keightley P.D."/>
        </authorList>
    </citation>
    <scope>NUCLEOTIDE SEQUENCE</scope>
    <source>
        <strain evidence="1">SAG 7.73</strain>
    </source>
</reference>
<protein>
    <submittedName>
        <fullName evidence="1">Uncharacterized protein</fullName>
    </submittedName>
</protein>
<proteinExistence type="predicted"/>
<dbReference type="AlphaFoldDB" id="A0A835VN35"/>
<organism evidence="1 2">
    <name type="scientific">Chlamydomonas incerta</name>
    <dbReference type="NCBI Taxonomy" id="51695"/>
    <lineage>
        <taxon>Eukaryota</taxon>
        <taxon>Viridiplantae</taxon>
        <taxon>Chlorophyta</taxon>
        <taxon>core chlorophytes</taxon>
        <taxon>Chlorophyceae</taxon>
        <taxon>CS clade</taxon>
        <taxon>Chlamydomonadales</taxon>
        <taxon>Chlamydomonadaceae</taxon>
        <taxon>Chlamydomonas</taxon>
    </lineage>
</organism>